<dbReference type="GO" id="GO:0008855">
    <property type="term" value="F:exodeoxyribonuclease VII activity"/>
    <property type="evidence" value="ECO:0007669"/>
    <property type="project" value="UniProtKB-UniRule"/>
</dbReference>
<keyword evidence="4 6" id="KW-0378">Hydrolase</keyword>
<comment type="similarity">
    <text evidence="1 6">Belongs to the XseB family.</text>
</comment>
<dbReference type="AlphaFoldDB" id="A0A9D1J3L5"/>
<comment type="catalytic activity">
    <reaction evidence="6">
        <text>Exonucleolytic cleavage in either 5'- to 3'- or 3'- to 5'-direction to yield nucleoside 5'-phosphates.</text>
        <dbReference type="EC" id="3.1.11.6"/>
    </reaction>
</comment>
<comment type="subunit">
    <text evidence="6">Heterooligomer composed of large and small subunits.</text>
</comment>
<dbReference type="InterPro" id="IPR003761">
    <property type="entry name" value="Exonuc_VII_S"/>
</dbReference>
<comment type="subcellular location">
    <subcellularLocation>
        <location evidence="6">Cytoplasm</location>
    </subcellularLocation>
</comment>
<evidence type="ECO:0000256" key="2">
    <source>
        <dbReference type="ARBA" id="ARBA00022490"/>
    </source>
</evidence>
<keyword evidence="3 6" id="KW-0540">Nuclease</keyword>
<dbReference type="GO" id="GO:0009318">
    <property type="term" value="C:exodeoxyribonuclease VII complex"/>
    <property type="evidence" value="ECO:0007669"/>
    <property type="project" value="UniProtKB-UniRule"/>
</dbReference>
<dbReference type="HAMAP" id="MF_00337">
    <property type="entry name" value="Exonuc_7_S"/>
    <property type="match status" value="1"/>
</dbReference>
<evidence type="ECO:0000313" key="8">
    <source>
        <dbReference type="Proteomes" id="UP000824232"/>
    </source>
</evidence>
<dbReference type="Gene3D" id="1.10.287.1040">
    <property type="entry name" value="Exonuclease VII, small subunit"/>
    <property type="match status" value="1"/>
</dbReference>
<dbReference type="GO" id="GO:0005829">
    <property type="term" value="C:cytosol"/>
    <property type="evidence" value="ECO:0007669"/>
    <property type="project" value="TreeGrafter"/>
</dbReference>
<evidence type="ECO:0000256" key="1">
    <source>
        <dbReference type="ARBA" id="ARBA00009998"/>
    </source>
</evidence>
<comment type="caution">
    <text evidence="7">The sequence shown here is derived from an EMBL/GenBank/DDBJ whole genome shotgun (WGS) entry which is preliminary data.</text>
</comment>
<accession>A0A9D1J3L5</accession>
<name>A0A9D1J3L5_9FIRM</name>
<protein>
    <recommendedName>
        <fullName evidence="6">Exodeoxyribonuclease 7 small subunit</fullName>
        <ecNumber evidence="6">3.1.11.6</ecNumber>
    </recommendedName>
    <alternativeName>
        <fullName evidence="6">Exodeoxyribonuclease VII small subunit</fullName>
        <shortName evidence="6">Exonuclease VII small subunit</shortName>
    </alternativeName>
</protein>
<evidence type="ECO:0000256" key="4">
    <source>
        <dbReference type="ARBA" id="ARBA00022801"/>
    </source>
</evidence>
<dbReference type="PIRSF" id="PIRSF006488">
    <property type="entry name" value="Exonuc_VII_S"/>
    <property type="match status" value="1"/>
</dbReference>
<comment type="function">
    <text evidence="6">Bidirectionally degrades single-stranded DNA into large acid-insoluble oligonucleotides, which are then degraded further into small acid-soluble oligonucleotides.</text>
</comment>
<dbReference type="InterPro" id="IPR037004">
    <property type="entry name" value="Exonuc_VII_ssu_sf"/>
</dbReference>
<dbReference type="Pfam" id="PF02609">
    <property type="entry name" value="Exonuc_VII_S"/>
    <property type="match status" value="1"/>
</dbReference>
<sequence length="76" mass="8527">MEKKEMKFEEKIEELETLVKALENGDVPLDEAIDYFTKATKLASLCDKDLKEAEKALTSIVNEDGSLSEFKGEVEA</sequence>
<reference evidence="7" key="1">
    <citation type="submission" date="2020-10" db="EMBL/GenBank/DDBJ databases">
        <authorList>
            <person name="Gilroy R."/>
        </authorList>
    </citation>
    <scope>NUCLEOTIDE SEQUENCE</scope>
    <source>
        <strain evidence="7">CHK184-20233</strain>
    </source>
</reference>
<dbReference type="SUPFAM" id="SSF116842">
    <property type="entry name" value="XseB-like"/>
    <property type="match status" value="1"/>
</dbReference>
<organism evidence="7 8">
    <name type="scientific">Candidatus Onthousia excrementipullorum</name>
    <dbReference type="NCBI Taxonomy" id="2840884"/>
    <lineage>
        <taxon>Bacteria</taxon>
        <taxon>Bacillati</taxon>
        <taxon>Bacillota</taxon>
        <taxon>Bacilli</taxon>
        <taxon>Candidatus Onthousia</taxon>
    </lineage>
</organism>
<gene>
    <name evidence="6 7" type="primary">xseB</name>
    <name evidence="7" type="ORF">IAB38_04415</name>
</gene>
<proteinExistence type="inferred from homology"/>
<dbReference type="NCBIfam" id="TIGR01280">
    <property type="entry name" value="xseB"/>
    <property type="match status" value="1"/>
</dbReference>
<evidence type="ECO:0000256" key="5">
    <source>
        <dbReference type="ARBA" id="ARBA00022839"/>
    </source>
</evidence>
<evidence type="ECO:0000256" key="6">
    <source>
        <dbReference type="HAMAP-Rule" id="MF_00337"/>
    </source>
</evidence>
<dbReference type="Proteomes" id="UP000824232">
    <property type="component" value="Unassembled WGS sequence"/>
</dbReference>
<dbReference type="EC" id="3.1.11.6" evidence="6"/>
<keyword evidence="5 6" id="KW-0269">Exonuclease</keyword>
<dbReference type="GO" id="GO:0006308">
    <property type="term" value="P:DNA catabolic process"/>
    <property type="evidence" value="ECO:0007669"/>
    <property type="project" value="UniProtKB-UniRule"/>
</dbReference>
<evidence type="ECO:0000256" key="3">
    <source>
        <dbReference type="ARBA" id="ARBA00022722"/>
    </source>
</evidence>
<dbReference type="PANTHER" id="PTHR34137:SF1">
    <property type="entry name" value="EXODEOXYRIBONUCLEASE 7 SMALL SUBUNIT"/>
    <property type="match status" value="1"/>
</dbReference>
<evidence type="ECO:0000313" key="7">
    <source>
        <dbReference type="EMBL" id="HIR59274.1"/>
    </source>
</evidence>
<keyword evidence="2 6" id="KW-0963">Cytoplasm</keyword>
<reference evidence="7" key="2">
    <citation type="journal article" date="2021" name="PeerJ">
        <title>Extensive microbial diversity within the chicken gut microbiome revealed by metagenomics and culture.</title>
        <authorList>
            <person name="Gilroy R."/>
            <person name="Ravi A."/>
            <person name="Getino M."/>
            <person name="Pursley I."/>
            <person name="Horton D.L."/>
            <person name="Alikhan N.F."/>
            <person name="Baker D."/>
            <person name="Gharbi K."/>
            <person name="Hall N."/>
            <person name="Watson M."/>
            <person name="Adriaenssens E.M."/>
            <person name="Foster-Nyarko E."/>
            <person name="Jarju S."/>
            <person name="Secka A."/>
            <person name="Antonio M."/>
            <person name="Oren A."/>
            <person name="Chaudhuri R.R."/>
            <person name="La Ragione R."/>
            <person name="Hildebrand F."/>
            <person name="Pallen M.J."/>
        </authorList>
    </citation>
    <scope>NUCLEOTIDE SEQUENCE</scope>
    <source>
        <strain evidence="7">CHK184-20233</strain>
    </source>
</reference>
<dbReference type="PANTHER" id="PTHR34137">
    <property type="entry name" value="EXODEOXYRIBONUCLEASE 7 SMALL SUBUNIT"/>
    <property type="match status" value="1"/>
</dbReference>
<dbReference type="EMBL" id="DVHC01000044">
    <property type="protein sequence ID" value="HIR59274.1"/>
    <property type="molecule type" value="Genomic_DNA"/>
</dbReference>